<protein>
    <submittedName>
        <fullName evidence="2">Rep_fac-A_C domain-containing protein</fullName>
    </submittedName>
</protein>
<sequence length="131" mass="14498">MTDCVWMRDSCDEAPTAVTYVMCVGQEQYGSMTGPYICDVCGPKAVRKYDQSVFVNDHPQRLQFAFYMLNYQSIVLVIEEGVVGTAGSEDPSCVSFGSHAEKLAVNSPGFLRGLLSSERRRADASLNNKRQ</sequence>
<proteinExistence type="predicted"/>
<dbReference type="Proteomes" id="UP000095287">
    <property type="component" value="Unplaced"/>
</dbReference>
<accession>A0A1I7ZSU3</accession>
<dbReference type="AlphaFoldDB" id="A0A1I7ZSU3"/>
<evidence type="ECO:0000313" key="1">
    <source>
        <dbReference type="Proteomes" id="UP000095287"/>
    </source>
</evidence>
<organism evidence="1 2">
    <name type="scientific">Steinernema glaseri</name>
    <dbReference type="NCBI Taxonomy" id="37863"/>
    <lineage>
        <taxon>Eukaryota</taxon>
        <taxon>Metazoa</taxon>
        <taxon>Ecdysozoa</taxon>
        <taxon>Nematoda</taxon>
        <taxon>Chromadorea</taxon>
        <taxon>Rhabditida</taxon>
        <taxon>Tylenchina</taxon>
        <taxon>Panagrolaimomorpha</taxon>
        <taxon>Strongyloidoidea</taxon>
        <taxon>Steinernematidae</taxon>
        <taxon>Steinernema</taxon>
    </lineage>
</organism>
<keyword evidence="1" id="KW-1185">Reference proteome</keyword>
<dbReference type="WBParaSite" id="L893_g29267.t1">
    <property type="protein sequence ID" value="L893_g29267.t1"/>
    <property type="gene ID" value="L893_g29267"/>
</dbReference>
<reference evidence="2" key="1">
    <citation type="submission" date="2016-11" db="UniProtKB">
        <authorList>
            <consortium name="WormBaseParasite"/>
        </authorList>
    </citation>
    <scope>IDENTIFICATION</scope>
</reference>
<name>A0A1I7ZSU3_9BILA</name>
<evidence type="ECO:0000313" key="2">
    <source>
        <dbReference type="WBParaSite" id="L893_g29267.t1"/>
    </source>
</evidence>